<organism evidence="12 13">
    <name type="scientific">Chondromyces apiculatus DSM 436</name>
    <dbReference type="NCBI Taxonomy" id="1192034"/>
    <lineage>
        <taxon>Bacteria</taxon>
        <taxon>Pseudomonadati</taxon>
        <taxon>Myxococcota</taxon>
        <taxon>Polyangia</taxon>
        <taxon>Polyangiales</taxon>
        <taxon>Polyangiaceae</taxon>
        <taxon>Chondromyces</taxon>
    </lineage>
</organism>
<keyword evidence="2" id="KW-1134">Transmembrane beta strand</keyword>
<dbReference type="Pfam" id="PF07244">
    <property type="entry name" value="POTRA"/>
    <property type="match status" value="5"/>
</dbReference>
<feature type="signal peptide" evidence="10">
    <location>
        <begin position="1"/>
        <end position="31"/>
    </location>
</feature>
<keyword evidence="5" id="KW-0677">Repeat</keyword>
<keyword evidence="3" id="KW-0812">Transmembrane</keyword>
<keyword evidence="7" id="KW-0998">Cell outer membrane</keyword>
<evidence type="ECO:0000256" key="8">
    <source>
        <dbReference type="NCBIfam" id="TIGR03303"/>
    </source>
</evidence>
<dbReference type="eggNOG" id="COG4775">
    <property type="taxonomic scope" value="Bacteria"/>
</dbReference>
<dbReference type="PANTHER" id="PTHR12815:SF23">
    <property type="entry name" value="OUTER MEMBRANE PROTEIN ASSEMBLY FACTOR BAMA"/>
    <property type="match status" value="1"/>
</dbReference>
<keyword evidence="13" id="KW-1185">Reference proteome</keyword>
<feature type="chain" id="PRO_5001500046" description="Outer membrane protein assembly factor BamA" evidence="10">
    <location>
        <begin position="32"/>
        <end position="890"/>
    </location>
</feature>
<evidence type="ECO:0000256" key="7">
    <source>
        <dbReference type="ARBA" id="ARBA00023237"/>
    </source>
</evidence>
<evidence type="ECO:0000313" key="12">
    <source>
        <dbReference type="EMBL" id="EYF05265.1"/>
    </source>
</evidence>
<feature type="compositionally biased region" description="Pro residues" evidence="9">
    <location>
        <begin position="34"/>
        <end position="49"/>
    </location>
</feature>
<protein>
    <recommendedName>
        <fullName evidence="8">Outer membrane protein assembly factor BamA</fullName>
    </recommendedName>
</protein>
<comment type="caution">
    <text evidence="12">The sequence shown here is derived from an EMBL/GenBank/DDBJ whole genome shotgun (WGS) entry which is preliminary data.</text>
</comment>
<dbReference type="PROSITE" id="PS51779">
    <property type="entry name" value="POTRA"/>
    <property type="match status" value="3"/>
</dbReference>
<dbReference type="RefSeq" id="WP_156040898.1">
    <property type="nucleotide sequence ID" value="NZ_ASRX01000025.1"/>
</dbReference>
<feature type="domain" description="POTRA" evidence="11">
    <location>
        <begin position="265"/>
        <end position="352"/>
    </location>
</feature>
<keyword evidence="6" id="KW-0472">Membrane</keyword>
<dbReference type="InterPro" id="IPR000184">
    <property type="entry name" value="Bac_surfAg_D15"/>
</dbReference>
<dbReference type="InterPro" id="IPR034746">
    <property type="entry name" value="POTRA"/>
</dbReference>
<evidence type="ECO:0000256" key="5">
    <source>
        <dbReference type="ARBA" id="ARBA00022737"/>
    </source>
</evidence>
<gene>
    <name evidence="12" type="ORF">CAP_3405</name>
</gene>
<dbReference type="PANTHER" id="PTHR12815">
    <property type="entry name" value="SORTING AND ASSEMBLY MACHINERY SAMM50 PROTEIN FAMILY MEMBER"/>
    <property type="match status" value="1"/>
</dbReference>
<evidence type="ECO:0000256" key="9">
    <source>
        <dbReference type="SAM" id="MobiDB-lite"/>
    </source>
</evidence>
<dbReference type="GO" id="GO:0009279">
    <property type="term" value="C:cell outer membrane"/>
    <property type="evidence" value="ECO:0007669"/>
    <property type="project" value="UniProtKB-UniRule"/>
</dbReference>
<dbReference type="EMBL" id="ASRX01000025">
    <property type="protein sequence ID" value="EYF05265.1"/>
    <property type="molecule type" value="Genomic_DNA"/>
</dbReference>
<evidence type="ECO:0000256" key="4">
    <source>
        <dbReference type="ARBA" id="ARBA00022729"/>
    </source>
</evidence>
<dbReference type="OrthoDB" id="9803054at2"/>
<evidence type="ECO:0000256" key="2">
    <source>
        <dbReference type="ARBA" id="ARBA00022452"/>
    </source>
</evidence>
<accession>A0A017T8X1</accession>
<evidence type="ECO:0000313" key="13">
    <source>
        <dbReference type="Proteomes" id="UP000019678"/>
    </source>
</evidence>
<dbReference type="Proteomes" id="UP000019678">
    <property type="component" value="Unassembled WGS sequence"/>
</dbReference>
<dbReference type="InterPro" id="IPR039910">
    <property type="entry name" value="D15-like"/>
</dbReference>
<name>A0A017T8X1_9BACT</name>
<proteinExistence type="predicted"/>
<feature type="region of interest" description="Disordered" evidence="9">
    <location>
        <begin position="34"/>
        <end position="112"/>
    </location>
</feature>
<evidence type="ECO:0000256" key="1">
    <source>
        <dbReference type="ARBA" id="ARBA00004370"/>
    </source>
</evidence>
<sequence>MLSRRAKRLIWLWFALWFALCSAMRPLPAVAQPVPQPGAQPAPTPPAPAPSGEGGDEGGQGAPAAAPSAPAPGALAPGPQGTGAQGPAAGDAPEFTDTLPPTEGEQARGQPVAKVVIAGNRRISTEDISAYLGQIRVGRPFTPEGLSRDVRELWDSGLFEDVEIDLTRRDEGVHLRLLVRERPSIKAIEYKGNSEVDEEDLTEALSAEVKTGTILSYAAIRRGVQKIRDKYAEEGYFLAEVEFEVVPQKDNQVTLRFTIKEHEPVTVRRITFIGNNNVPDAELREVMLTGQDSLFNFGTGGPFRQDAFERDVLVLNALYYDRGFLSAQIATPRVMLTPDRTGIEVTVAINEGPRYRIRSLRIQERDADGREIEPLGGRRRLREMVRAKQGDWFNRAELAKDLAAVQTLYRDEGYANVEAVPDTQLDPEQREVDISVTVRRNQLVYFGRIEIRGNTKTRDKVIRREMEIYETGLFSETKLERSKRRITALGYFERVDISTEQGDDPSHVNVFVEIGEKPTGTFQIGAGFSSIENFIATAQVQQANLFGNGQSLAIQAQISGLRQLVDVRFIEPYLFDSRFSGSINVYDQLRIYDQFSQTSMGGSLTLGYPIIEPQLRASLAYTLESNEISTSTTSTFLGTASAVSVFQRLPLANLFNDGVTSSIRPALTYDTRNNQLFPTAGIYLQGSVELASKYLGSDNQFWRYRTTARFYYPITDSIVIKLNSEAGLVTSPDPTGVPIFARFFLGGIFDVRGFYLRSIGPRLPLRATLDENSPPISNGANIGGNLMYYQNLEFEFPIIDAVQIRGVVFTDLGNAWNLEQLYCNAAPASPYDASNPCFTFSRLLNVRTSWGFGIRWFSPLGPLRFEWGFPFAPLPYEESNRFEFTIGNFF</sequence>
<dbReference type="STRING" id="1192034.CAP_3405"/>
<evidence type="ECO:0000256" key="6">
    <source>
        <dbReference type="ARBA" id="ARBA00023136"/>
    </source>
</evidence>
<dbReference type="InterPro" id="IPR023707">
    <property type="entry name" value="OM_assembly_BamA"/>
</dbReference>
<dbReference type="Gene3D" id="2.40.160.50">
    <property type="entry name" value="membrane protein fhac: a member of the omp85/tpsb transporter family"/>
    <property type="match status" value="1"/>
</dbReference>
<evidence type="ECO:0000256" key="10">
    <source>
        <dbReference type="SAM" id="SignalP"/>
    </source>
</evidence>
<dbReference type="Pfam" id="PF01103">
    <property type="entry name" value="Omp85"/>
    <property type="match status" value="1"/>
</dbReference>
<dbReference type="NCBIfam" id="TIGR03303">
    <property type="entry name" value="OM_YaeT"/>
    <property type="match status" value="1"/>
</dbReference>
<evidence type="ECO:0000259" key="11">
    <source>
        <dbReference type="PROSITE" id="PS51779"/>
    </source>
</evidence>
<dbReference type="PIRSF" id="PIRSF006076">
    <property type="entry name" value="OM_assembly_OMP85"/>
    <property type="match status" value="1"/>
</dbReference>
<feature type="domain" description="POTRA" evidence="11">
    <location>
        <begin position="444"/>
        <end position="515"/>
    </location>
</feature>
<feature type="compositionally biased region" description="Low complexity" evidence="9">
    <location>
        <begin position="62"/>
        <end position="79"/>
    </location>
</feature>
<reference evidence="12 13" key="1">
    <citation type="submission" date="2013-05" db="EMBL/GenBank/DDBJ databases">
        <title>Genome assembly of Chondromyces apiculatus DSM 436.</title>
        <authorList>
            <person name="Sharma G."/>
            <person name="Khatri I."/>
            <person name="Kaur C."/>
            <person name="Mayilraj S."/>
            <person name="Subramanian S."/>
        </authorList>
    </citation>
    <scope>NUCLEOTIDE SEQUENCE [LARGE SCALE GENOMIC DNA]</scope>
    <source>
        <strain evidence="12 13">DSM 436</strain>
    </source>
</reference>
<dbReference type="GO" id="GO:0071709">
    <property type="term" value="P:membrane assembly"/>
    <property type="evidence" value="ECO:0007669"/>
    <property type="project" value="InterPro"/>
</dbReference>
<dbReference type="InterPro" id="IPR010827">
    <property type="entry name" value="BamA/TamA_POTRA"/>
</dbReference>
<comment type="subcellular location">
    <subcellularLocation>
        <location evidence="1">Membrane</location>
    </subcellularLocation>
</comment>
<feature type="domain" description="POTRA" evidence="11">
    <location>
        <begin position="183"/>
        <end position="262"/>
    </location>
</feature>
<dbReference type="AlphaFoldDB" id="A0A017T8X1"/>
<keyword evidence="4 10" id="KW-0732">Signal</keyword>
<evidence type="ECO:0000256" key="3">
    <source>
        <dbReference type="ARBA" id="ARBA00022692"/>
    </source>
</evidence>
<dbReference type="Gene3D" id="3.10.20.310">
    <property type="entry name" value="membrane protein fhac"/>
    <property type="match status" value="5"/>
</dbReference>